<evidence type="ECO:0000313" key="1">
    <source>
        <dbReference type="EMBL" id="MZL76065.1"/>
    </source>
</evidence>
<dbReference type="EMBL" id="WWVW01000002">
    <property type="protein sequence ID" value="MZL76065.1"/>
    <property type="molecule type" value="Genomic_DNA"/>
</dbReference>
<proteinExistence type="predicted"/>
<evidence type="ECO:0008006" key="3">
    <source>
        <dbReference type="Google" id="ProtNLM"/>
    </source>
</evidence>
<name>A0ABW9WZH0_9FIRM</name>
<organism evidence="1 2">
    <name type="scientific">Blautia massiliensis</name>
    <name type="common">ex Durand et al. 2017</name>
    <dbReference type="NCBI Taxonomy" id="1737424"/>
    <lineage>
        <taxon>Bacteria</taxon>
        <taxon>Bacillati</taxon>
        <taxon>Bacillota</taxon>
        <taxon>Clostridia</taxon>
        <taxon>Lachnospirales</taxon>
        <taxon>Lachnospiraceae</taxon>
        <taxon>Blautia</taxon>
    </lineage>
</organism>
<gene>
    <name evidence="1" type="ORF">GT718_01535</name>
</gene>
<sequence>MTEKKKDMKETTEKKEGITLEDYLEYWYYNNYLPTSTSSSTDAYYR</sequence>
<keyword evidence="2" id="KW-1185">Reference proteome</keyword>
<protein>
    <recommendedName>
        <fullName evidence="3">XkdX family protein</fullName>
    </recommendedName>
</protein>
<dbReference type="Proteomes" id="UP000452293">
    <property type="component" value="Unassembled WGS sequence"/>
</dbReference>
<accession>A0ABW9WZH0</accession>
<reference evidence="1 2" key="1">
    <citation type="journal article" date="2019" name="Nat. Med.">
        <title>A library of human gut bacterial isolates paired with longitudinal multiomics data enables mechanistic microbiome research.</title>
        <authorList>
            <person name="Poyet M."/>
            <person name="Groussin M."/>
            <person name="Gibbons S.M."/>
            <person name="Avila-Pacheco J."/>
            <person name="Jiang X."/>
            <person name="Kearney S.M."/>
            <person name="Perrotta A.R."/>
            <person name="Berdy B."/>
            <person name="Zhao S."/>
            <person name="Lieberman T.D."/>
            <person name="Swanson P.K."/>
            <person name="Smith M."/>
            <person name="Roesemann S."/>
            <person name="Alexander J.E."/>
            <person name="Rich S.A."/>
            <person name="Livny J."/>
            <person name="Vlamakis H."/>
            <person name="Clish C."/>
            <person name="Bullock K."/>
            <person name="Deik A."/>
            <person name="Scott J."/>
            <person name="Pierce K.A."/>
            <person name="Xavier R.J."/>
            <person name="Alm E.J."/>
        </authorList>
    </citation>
    <scope>NUCLEOTIDE SEQUENCE [LARGE SCALE GENOMIC DNA]</scope>
    <source>
        <strain evidence="1 2">BIOML-A1</strain>
    </source>
</reference>
<comment type="caution">
    <text evidence="1">The sequence shown here is derived from an EMBL/GenBank/DDBJ whole genome shotgun (WGS) entry which is preliminary data.</text>
</comment>
<evidence type="ECO:0000313" key="2">
    <source>
        <dbReference type="Proteomes" id="UP000452293"/>
    </source>
</evidence>